<dbReference type="PANTHER" id="PTHR46124:SF2">
    <property type="entry name" value="D-AMINOACYL-TRNA DEACYLASE"/>
    <property type="match status" value="1"/>
</dbReference>
<keyword evidence="5" id="KW-1185">Reference proteome</keyword>
<protein>
    <submittedName>
        <fullName evidence="4">TatD family deoxyribonuclease</fullName>
    </submittedName>
</protein>
<reference evidence="4 5" key="1">
    <citation type="submission" date="2018-10" db="EMBL/GenBank/DDBJ databases">
        <title>Tessaracoccus antarcticuss sp. nov., isolated from sediment.</title>
        <authorList>
            <person name="Zhou L.Y."/>
            <person name="Du Z.J."/>
        </authorList>
    </citation>
    <scope>NUCLEOTIDE SEQUENCE [LARGE SCALE GENOMIC DNA]</scope>
    <source>
        <strain evidence="4 5">JDX10</strain>
    </source>
</reference>
<organism evidence="4 5">
    <name type="scientific">Tessaracoccus antarcticus</name>
    <dbReference type="NCBI Taxonomy" id="2479848"/>
    <lineage>
        <taxon>Bacteria</taxon>
        <taxon>Bacillati</taxon>
        <taxon>Actinomycetota</taxon>
        <taxon>Actinomycetes</taxon>
        <taxon>Propionibacteriales</taxon>
        <taxon>Propionibacteriaceae</taxon>
        <taxon>Tessaracoccus</taxon>
    </lineage>
</organism>
<dbReference type="CDD" id="cd01310">
    <property type="entry name" value="TatD_DNAse"/>
    <property type="match status" value="1"/>
</dbReference>
<dbReference type="InterPro" id="IPR032466">
    <property type="entry name" value="Metal_Hydrolase"/>
</dbReference>
<dbReference type="OrthoDB" id="9810005at2"/>
<dbReference type="InterPro" id="IPR001130">
    <property type="entry name" value="TatD-like"/>
</dbReference>
<dbReference type="GO" id="GO:0016788">
    <property type="term" value="F:hydrolase activity, acting on ester bonds"/>
    <property type="evidence" value="ECO:0007669"/>
    <property type="project" value="InterPro"/>
</dbReference>
<dbReference type="RefSeq" id="WP_121900698.1">
    <property type="nucleotide sequence ID" value="NZ_REFW01000001.1"/>
</dbReference>
<comment type="caution">
    <text evidence="4">The sequence shown here is derived from an EMBL/GenBank/DDBJ whole genome shotgun (WGS) entry which is preliminary data.</text>
</comment>
<feature type="binding site" evidence="3">
    <location>
        <position position="232"/>
    </location>
    <ligand>
        <name>a divalent metal cation</name>
        <dbReference type="ChEBI" id="CHEBI:60240"/>
        <label>1</label>
    </ligand>
</feature>
<dbReference type="Proteomes" id="UP000275256">
    <property type="component" value="Unassembled WGS sequence"/>
</dbReference>
<evidence type="ECO:0000256" key="1">
    <source>
        <dbReference type="ARBA" id="ARBA00022723"/>
    </source>
</evidence>
<dbReference type="InterPro" id="IPR015991">
    <property type="entry name" value="TatD/YcfH-like"/>
</dbReference>
<dbReference type="GO" id="GO:0004536">
    <property type="term" value="F:DNA nuclease activity"/>
    <property type="evidence" value="ECO:0007669"/>
    <property type="project" value="InterPro"/>
</dbReference>
<sequence>MNVIDELRLPPLPEALPSPVVDNHTHFGSTREFSGLQPADSLDLASRVGVTRVIDVGYDLESSRDAIALAQSDPRVVAAVALHPNDAAHIFEQQGQEALDAQLAQLPALARFTRVRSIGETGLDHFRTRSEEGRLAQVHSFRAHIAVARELDLTLMIHDREAHQQILDVLDDTTPPARVVMHCFSGDAAFARECVSRGYWLSMPGVLTFGSAESLRLAAAEVPLEKLLVETDAPYLTPKPERGKPNAPYLLPHTVRFMADLLGVELGALCEQLVRNTFDAYGGPWGQDV</sequence>
<feature type="binding site" evidence="3">
    <location>
        <position position="26"/>
    </location>
    <ligand>
        <name>a divalent metal cation</name>
        <dbReference type="ChEBI" id="CHEBI:60240"/>
        <label>1</label>
    </ligand>
</feature>
<feature type="binding site" evidence="3">
    <location>
        <position position="182"/>
    </location>
    <ligand>
        <name>a divalent metal cation</name>
        <dbReference type="ChEBI" id="CHEBI:60240"/>
        <label>2</label>
    </ligand>
</feature>
<gene>
    <name evidence="4" type="ORF">EAX62_06150</name>
</gene>
<dbReference type="AlphaFoldDB" id="A0A3M0GCW5"/>
<dbReference type="GO" id="GO:0005829">
    <property type="term" value="C:cytosol"/>
    <property type="evidence" value="ECO:0007669"/>
    <property type="project" value="TreeGrafter"/>
</dbReference>
<evidence type="ECO:0000256" key="3">
    <source>
        <dbReference type="PIRSR" id="PIRSR005902-1"/>
    </source>
</evidence>
<dbReference type="PANTHER" id="PTHR46124">
    <property type="entry name" value="D-AMINOACYL-TRNA DEACYLASE"/>
    <property type="match status" value="1"/>
</dbReference>
<dbReference type="PROSITE" id="PS01091">
    <property type="entry name" value="TATD_3"/>
    <property type="match status" value="1"/>
</dbReference>
<dbReference type="PIRSF" id="PIRSF005902">
    <property type="entry name" value="DNase_TatD"/>
    <property type="match status" value="1"/>
</dbReference>
<dbReference type="Gene3D" id="3.20.20.140">
    <property type="entry name" value="Metal-dependent hydrolases"/>
    <property type="match status" value="1"/>
</dbReference>
<dbReference type="EMBL" id="REFW01000001">
    <property type="protein sequence ID" value="RMB62148.1"/>
    <property type="molecule type" value="Genomic_DNA"/>
</dbReference>
<keyword evidence="1 3" id="KW-0479">Metal-binding</keyword>
<name>A0A3M0GCW5_9ACTN</name>
<feature type="binding site" evidence="3">
    <location>
        <position position="158"/>
    </location>
    <ligand>
        <name>a divalent metal cation</name>
        <dbReference type="ChEBI" id="CHEBI:60240"/>
        <label>2</label>
    </ligand>
</feature>
<keyword evidence="2" id="KW-0378">Hydrolase</keyword>
<dbReference type="InterPro" id="IPR018228">
    <property type="entry name" value="DNase_TatD-rel_CS"/>
</dbReference>
<feature type="binding site" evidence="3">
    <location>
        <position position="120"/>
    </location>
    <ligand>
        <name>a divalent metal cation</name>
        <dbReference type="ChEBI" id="CHEBI:60240"/>
        <label>1</label>
    </ligand>
</feature>
<accession>A0A3M0GCW5</accession>
<proteinExistence type="predicted"/>
<evidence type="ECO:0000313" key="5">
    <source>
        <dbReference type="Proteomes" id="UP000275256"/>
    </source>
</evidence>
<evidence type="ECO:0000256" key="2">
    <source>
        <dbReference type="ARBA" id="ARBA00022801"/>
    </source>
</evidence>
<dbReference type="GO" id="GO:0046872">
    <property type="term" value="F:metal ion binding"/>
    <property type="evidence" value="ECO:0007669"/>
    <property type="project" value="UniProtKB-KW"/>
</dbReference>
<dbReference type="FunFam" id="3.20.20.140:FF:000005">
    <property type="entry name" value="TatD family hydrolase"/>
    <property type="match status" value="1"/>
</dbReference>
<evidence type="ECO:0000313" key="4">
    <source>
        <dbReference type="EMBL" id="RMB62148.1"/>
    </source>
</evidence>
<dbReference type="Pfam" id="PF01026">
    <property type="entry name" value="TatD_DNase"/>
    <property type="match status" value="1"/>
</dbReference>
<feature type="binding site" evidence="3">
    <location>
        <position position="24"/>
    </location>
    <ligand>
        <name>a divalent metal cation</name>
        <dbReference type="ChEBI" id="CHEBI:60240"/>
        <label>1</label>
    </ligand>
</feature>
<dbReference type="NCBIfam" id="TIGR00010">
    <property type="entry name" value="YchF/TatD family DNA exonuclease"/>
    <property type="match status" value="1"/>
</dbReference>
<dbReference type="SUPFAM" id="SSF51556">
    <property type="entry name" value="Metallo-dependent hydrolases"/>
    <property type="match status" value="1"/>
</dbReference>